<evidence type="ECO:0000256" key="2">
    <source>
        <dbReference type="ARBA" id="ARBA00022670"/>
    </source>
</evidence>
<name>A0ABT5VW34_9BACT</name>
<keyword evidence="5" id="KW-0190">Covalent protein-DNA linkage</keyword>
<keyword evidence="2 8" id="KW-0645">Protease</keyword>
<keyword evidence="6" id="KW-0238">DNA-binding</keyword>
<evidence type="ECO:0000256" key="8">
    <source>
        <dbReference type="RuleBase" id="RU364100"/>
    </source>
</evidence>
<evidence type="ECO:0000313" key="9">
    <source>
        <dbReference type="EMBL" id="MDE5419633.1"/>
    </source>
</evidence>
<evidence type="ECO:0000256" key="6">
    <source>
        <dbReference type="ARBA" id="ARBA00023125"/>
    </source>
</evidence>
<dbReference type="InterPro" id="IPR003738">
    <property type="entry name" value="SRAP"/>
</dbReference>
<proteinExistence type="inferred from homology"/>
<sequence length="254" mass="29347">MCYDIQAKLEAQLKRARRMNQKDVIRELETNLEPYITQWHHVSGFSHPSLLIYTNETPALPSPASWGLIPEWTKNQEQANKLRKNTINARGESIFEKPSFRDSAKHKRCLITVDGFYEHHHRAKKSFPYFIRKANGNPITLAGLWSEWLNKESGELQRTFSIVTCKANSLLAEIHNNPKLAGPRMPLILDEDEEDNWLQAINSKEDQQEIQALIRPSEEELIAYTVRPLRGKNAIGNTPKASAEYYYDELNTLF</sequence>
<evidence type="ECO:0000256" key="7">
    <source>
        <dbReference type="ARBA" id="ARBA00023239"/>
    </source>
</evidence>
<organism evidence="9 10">
    <name type="scientific">Paralabilibaculum antarcticum</name>
    <dbReference type="NCBI Taxonomy" id="2912572"/>
    <lineage>
        <taxon>Bacteria</taxon>
        <taxon>Pseudomonadati</taxon>
        <taxon>Bacteroidota</taxon>
        <taxon>Bacteroidia</taxon>
        <taxon>Marinilabiliales</taxon>
        <taxon>Marinifilaceae</taxon>
        <taxon>Paralabilibaculum</taxon>
    </lineage>
</organism>
<comment type="similarity">
    <text evidence="1 8">Belongs to the SOS response-associated peptidase family.</text>
</comment>
<comment type="caution">
    <text evidence="9">The sequence shown here is derived from an EMBL/GenBank/DDBJ whole genome shotgun (WGS) entry which is preliminary data.</text>
</comment>
<dbReference type="RefSeq" id="WP_275110963.1">
    <property type="nucleotide sequence ID" value="NZ_JAKJSC010000005.1"/>
</dbReference>
<reference evidence="9 10" key="1">
    <citation type="submission" date="2022-01" db="EMBL/GenBank/DDBJ databases">
        <title>Labilibaculum sp. nov, a marine bacterium isolated from Antarctica.</title>
        <authorList>
            <person name="Dai W."/>
        </authorList>
    </citation>
    <scope>NUCLEOTIDE SEQUENCE [LARGE SCALE GENOMIC DNA]</scope>
    <source>
        <strain evidence="9 10">DW002</strain>
    </source>
</reference>
<dbReference type="Proteomes" id="UP001528920">
    <property type="component" value="Unassembled WGS sequence"/>
</dbReference>
<dbReference type="InterPro" id="IPR036590">
    <property type="entry name" value="SRAP-like"/>
</dbReference>
<keyword evidence="3" id="KW-0227">DNA damage</keyword>
<keyword evidence="4 8" id="KW-0378">Hydrolase</keyword>
<dbReference type="PANTHER" id="PTHR13604">
    <property type="entry name" value="DC12-RELATED"/>
    <property type="match status" value="1"/>
</dbReference>
<dbReference type="Pfam" id="PF02586">
    <property type="entry name" value="SRAP"/>
    <property type="match status" value="1"/>
</dbReference>
<keyword evidence="10" id="KW-1185">Reference proteome</keyword>
<evidence type="ECO:0000256" key="4">
    <source>
        <dbReference type="ARBA" id="ARBA00022801"/>
    </source>
</evidence>
<protein>
    <recommendedName>
        <fullName evidence="8">Abasic site processing protein</fullName>
        <ecNumber evidence="8">3.4.-.-</ecNumber>
    </recommendedName>
</protein>
<dbReference type="SUPFAM" id="SSF143081">
    <property type="entry name" value="BB1717-like"/>
    <property type="match status" value="1"/>
</dbReference>
<dbReference type="EC" id="3.4.-.-" evidence="8"/>
<keyword evidence="7" id="KW-0456">Lyase</keyword>
<evidence type="ECO:0000313" key="10">
    <source>
        <dbReference type="Proteomes" id="UP001528920"/>
    </source>
</evidence>
<dbReference type="EMBL" id="JAKJSC010000005">
    <property type="protein sequence ID" value="MDE5419633.1"/>
    <property type="molecule type" value="Genomic_DNA"/>
</dbReference>
<dbReference type="PANTHER" id="PTHR13604:SF0">
    <property type="entry name" value="ABASIC SITE PROCESSING PROTEIN HMCES"/>
    <property type="match status" value="1"/>
</dbReference>
<gene>
    <name evidence="9" type="ORF">L3049_16700</name>
</gene>
<evidence type="ECO:0000256" key="1">
    <source>
        <dbReference type="ARBA" id="ARBA00008136"/>
    </source>
</evidence>
<dbReference type="Gene3D" id="3.90.1680.10">
    <property type="entry name" value="SOS response associated peptidase-like"/>
    <property type="match status" value="1"/>
</dbReference>
<evidence type="ECO:0000256" key="5">
    <source>
        <dbReference type="ARBA" id="ARBA00023124"/>
    </source>
</evidence>
<evidence type="ECO:0000256" key="3">
    <source>
        <dbReference type="ARBA" id="ARBA00022763"/>
    </source>
</evidence>
<accession>A0ABT5VW34</accession>